<dbReference type="RefSeq" id="WP_109320760.1">
    <property type="nucleotide sequence ID" value="NZ_QFWT01000010.1"/>
</dbReference>
<feature type="domain" description="GGDEF" evidence="5">
    <location>
        <begin position="259"/>
        <end position="408"/>
    </location>
</feature>
<dbReference type="Gene3D" id="3.30.70.270">
    <property type="match status" value="1"/>
</dbReference>
<dbReference type="AlphaFoldDB" id="A0A2U3B689"/>
<dbReference type="GO" id="GO:1902201">
    <property type="term" value="P:negative regulation of bacterial-type flagellum-dependent cell motility"/>
    <property type="evidence" value="ECO:0007669"/>
    <property type="project" value="TreeGrafter"/>
</dbReference>
<dbReference type="Proteomes" id="UP000245362">
    <property type="component" value="Unassembled WGS sequence"/>
</dbReference>
<dbReference type="InterPro" id="IPR000160">
    <property type="entry name" value="GGDEF_dom"/>
</dbReference>
<keyword evidence="4" id="KW-0812">Transmembrane</keyword>
<feature type="transmembrane region" description="Helical" evidence="4">
    <location>
        <begin position="93"/>
        <end position="110"/>
    </location>
</feature>
<evidence type="ECO:0000259" key="5">
    <source>
        <dbReference type="PROSITE" id="PS50887"/>
    </source>
</evidence>
<dbReference type="GO" id="GO:0005886">
    <property type="term" value="C:plasma membrane"/>
    <property type="evidence" value="ECO:0007669"/>
    <property type="project" value="TreeGrafter"/>
</dbReference>
<dbReference type="OrthoDB" id="9812260at2"/>
<organism evidence="6 7">
    <name type="scientific">Vibrio albus</name>
    <dbReference type="NCBI Taxonomy" id="2200953"/>
    <lineage>
        <taxon>Bacteria</taxon>
        <taxon>Pseudomonadati</taxon>
        <taxon>Pseudomonadota</taxon>
        <taxon>Gammaproteobacteria</taxon>
        <taxon>Vibrionales</taxon>
        <taxon>Vibrionaceae</taxon>
        <taxon>Vibrio</taxon>
    </lineage>
</organism>
<reference evidence="6 7" key="1">
    <citation type="submission" date="2018-05" db="EMBL/GenBank/DDBJ databases">
        <title>Vibrio limimaris sp. nov., isolated from marine sediment.</title>
        <authorList>
            <person name="Li C.-M."/>
        </authorList>
    </citation>
    <scope>NUCLEOTIDE SEQUENCE [LARGE SCALE GENOMIC DNA]</scope>
    <source>
        <strain evidence="6 7">E4404</strain>
    </source>
</reference>
<dbReference type="CDD" id="cd01949">
    <property type="entry name" value="GGDEF"/>
    <property type="match status" value="1"/>
</dbReference>
<dbReference type="PANTHER" id="PTHR45138:SF9">
    <property type="entry name" value="DIGUANYLATE CYCLASE DGCM-RELATED"/>
    <property type="match status" value="1"/>
</dbReference>
<dbReference type="GO" id="GO:0052621">
    <property type="term" value="F:diguanylate cyclase activity"/>
    <property type="evidence" value="ECO:0007669"/>
    <property type="project" value="UniProtKB-EC"/>
</dbReference>
<comment type="catalytic activity">
    <reaction evidence="2">
        <text>2 GTP = 3',3'-c-di-GMP + 2 diphosphate</text>
        <dbReference type="Rhea" id="RHEA:24898"/>
        <dbReference type="ChEBI" id="CHEBI:33019"/>
        <dbReference type="ChEBI" id="CHEBI:37565"/>
        <dbReference type="ChEBI" id="CHEBI:58805"/>
        <dbReference type="EC" id="2.7.7.65"/>
    </reaction>
</comment>
<feature type="transmembrane region" description="Helical" evidence="4">
    <location>
        <begin position="12"/>
        <end position="32"/>
    </location>
</feature>
<sequence>MSFIHSNFFRFAFPILLVVILQAGNHNVLLLIESNPGVADTLPYVLFAIALLLCQGFNQGRMGMIAVAMAITYYVIQERLQTPLSVGTTKLEFSLLAFILPVACIIVYAFPEKRFFSRTGVLYTAVLGFMCGWSIFTVHYYQDTGLQSLWDGWLFSVPEISKLPLLVVLYSFFIVCATGIAVLKANRALDVAVYSCLLLSSLTFSMFDQPYISSILFSLAGILLITGVVTTSHELAYVDQLTGIPGRRALETELTHLGKKYSIAMLDVDHFKKFNDTHGHDTGDDVLKLVASKMMQVRGKAKVYRYGGEEFTVLFKGKNAEEAADYLEELRESIADYKMILRNQSSRPKNDKEGTRNRGNAPTTTSVSVTISIGVSDSTEIKTPQKVIKAADEALYRAKKGGRNKVSM</sequence>
<dbReference type="Pfam" id="PF00990">
    <property type="entry name" value="GGDEF"/>
    <property type="match status" value="2"/>
</dbReference>
<dbReference type="SMART" id="SM00267">
    <property type="entry name" value="GGDEF"/>
    <property type="match status" value="1"/>
</dbReference>
<evidence type="ECO:0000313" key="7">
    <source>
        <dbReference type="Proteomes" id="UP000245362"/>
    </source>
</evidence>
<keyword evidence="4" id="KW-0472">Membrane</keyword>
<dbReference type="InterPro" id="IPR050469">
    <property type="entry name" value="Diguanylate_Cyclase"/>
</dbReference>
<proteinExistence type="predicted"/>
<feature type="transmembrane region" description="Helical" evidence="4">
    <location>
        <begin position="162"/>
        <end position="183"/>
    </location>
</feature>
<keyword evidence="7" id="KW-1185">Reference proteome</keyword>
<gene>
    <name evidence="6" type="ORF">DI392_16305</name>
</gene>
<accession>A0A2U3B689</accession>
<evidence type="ECO:0000256" key="1">
    <source>
        <dbReference type="ARBA" id="ARBA00012528"/>
    </source>
</evidence>
<dbReference type="EC" id="2.7.7.65" evidence="1"/>
<feature type="transmembrane region" description="Helical" evidence="4">
    <location>
        <begin position="122"/>
        <end position="142"/>
    </location>
</feature>
<evidence type="ECO:0000256" key="2">
    <source>
        <dbReference type="ARBA" id="ARBA00034247"/>
    </source>
</evidence>
<dbReference type="NCBIfam" id="TIGR00254">
    <property type="entry name" value="GGDEF"/>
    <property type="match status" value="1"/>
</dbReference>
<feature type="transmembrane region" description="Helical" evidence="4">
    <location>
        <begin position="44"/>
        <end position="73"/>
    </location>
</feature>
<evidence type="ECO:0000313" key="6">
    <source>
        <dbReference type="EMBL" id="PWI32235.1"/>
    </source>
</evidence>
<keyword evidence="4" id="KW-1133">Transmembrane helix</keyword>
<feature type="transmembrane region" description="Helical" evidence="4">
    <location>
        <begin position="211"/>
        <end position="230"/>
    </location>
</feature>
<evidence type="ECO:0000256" key="4">
    <source>
        <dbReference type="SAM" id="Phobius"/>
    </source>
</evidence>
<feature type="region of interest" description="Disordered" evidence="3">
    <location>
        <begin position="342"/>
        <end position="366"/>
    </location>
</feature>
<dbReference type="EMBL" id="QFWT01000010">
    <property type="protein sequence ID" value="PWI32235.1"/>
    <property type="molecule type" value="Genomic_DNA"/>
</dbReference>
<dbReference type="GO" id="GO:0043709">
    <property type="term" value="P:cell adhesion involved in single-species biofilm formation"/>
    <property type="evidence" value="ECO:0007669"/>
    <property type="project" value="TreeGrafter"/>
</dbReference>
<evidence type="ECO:0000256" key="3">
    <source>
        <dbReference type="SAM" id="MobiDB-lite"/>
    </source>
</evidence>
<protein>
    <recommendedName>
        <fullName evidence="1">diguanylate cyclase</fullName>
        <ecNumber evidence="1">2.7.7.65</ecNumber>
    </recommendedName>
</protein>
<dbReference type="SUPFAM" id="SSF55073">
    <property type="entry name" value="Nucleotide cyclase"/>
    <property type="match status" value="1"/>
</dbReference>
<dbReference type="PANTHER" id="PTHR45138">
    <property type="entry name" value="REGULATORY COMPONENTS OF SENSORY TRANSDUCTION SYSTEM"/>
    <property type="match status" value="1"/>
</dbReference>
<dbReference type="PROSITE" id="PS50887">
    <property type="entry name" value="GGDEF"/>
    <property type="match status" value="1"/>
</dbReference>
<dbReference type="InterPro" id="IPR043128">
    <property type="entry name" value="Rev_trsase/Diguanyl_cyclase"/>
</dbReference>
<dbReference type="InterPro" id="IPR029787">
    <property type="entry name" value="Nucleotide_cyclase"/>
</dbReference>
<name>A0A2U3B689_9VIBR</name>
<comment type="caution">
    <text evidence="6">The sequence shown here is derived from an EMBL/GenBank/DDBJ whole genome shotgun (WGS) entry which is preliminary data.</text>
</comment>